<keyword evidence="3" id="KW-1185">Reference proteome</keyword>
<evidence type="ECO:0000313" key="3">
    <source>
        <dbReference type="Proteomes" id="UP000593577"/>
    </source>
</evidence>
<accession>A0A7J8Y8T2</accession>
<dbReference type="GO" id="GO:0003676">
    <property type="term" value="F:nucleic acid binding"/>
    <property type="evidence" value="ECO:0007669"/>
    <property type="project" value="InterPro"/>
</dbReference>
<feature type="domain" description="RNase H type-1" evidence="1">
    <location>
        <begin position="8"/>
        <end position="69"/>
    </location>
</feature>
<evidence type="ECO:0000259" key="1">
    <source>
        <dbReference type="Pfam" id="PF13456"/>
    </source>
</evidence>
<dbReference type="EMBL" id="JABFAA010000011">
    <property type="protein sequence ID" value="MBA0695958.1"/>
    <property type="molecule type" value="Genomic_DNA"/>
</dbReference>
<name>A0A7J8Y8T2_GOSAI</name>
<dbReference type="GO" id="GO:0004523">
    <property type="term" value="F:RNA-DNA hybrid ribonuclease activity"/>
    <property type="evidence" value="ECO:0007669"/>
    <property type="project" value="InterPro"/>
</dbReference>
<evidence type="ECO:0000313" key="2">
    <source>
        <dbReference type="EMBL" id="MBA0695958.1"/>
    </source>
</evidence>
<feature type="non-terminal residue" evidence="2">
    <location>
        <position position="1"/>
    </location>
</feature>
<comment type="caution">
    <text evidence="2">The sequence shown here is derived from an EMBL/GenBank/DDBJ whole genome shotgun (WGS) entry which is preliminary data.</text>
</comment>
<dbReference type="Proteomes" id="UP000593577">
    <property type="component" value="Unassembled WGS sequence"/>
</dbReference>
<dbReference type="InterPro" id="IPR044730">
    <property type="entry name" value="RNase_H-like_dom_plant"/>
</dbReference>
<organism evidence="2 3">
    <name type="scientific">Gossypium aridum</name>
    <name type="common">American cotton</name>
    <name type="synonym">Erioxylum aridum</name>
    <dbReference type="NCBI Taxonomy" id="34290"/>
    <lineage>
        <taxon>Eukaryota</taxon>
        <taxon>Viridiplantae</taxon>
        <taxon>Streptophyta</taxon>
        <taxon>Embryophyta</taxon>
        <taxon>Tracheophyta</taxon>
        <taxon>Spermatophyta</taxon>
        <taxon>Magnoliopsida</taxon>
        <taxon>eudicotyledons</taxon>
        <taxon>Gunneridae</taxon>
        <taxon>Pentapetalae</taxon>
        <taxon>rosids</taxon>
        <taxon>malvids</taxon>
        <taxon>Malvales</taxon>
        <taxon>Malvaceae</taxon>
        <taxon>Malvoideae</taxon>
        <taxon>Gossypium</taxon>
    </lineage>
</organism>
<dbReference type="InterPro" id="IPR002156">
    <property type="entry name" value="RNaseH_domain"/>
</dbReference>
<dbReference type="Pfam" id="PF13456">
    <property type="entry name" value="RVT_3"/>
    <property type="match status" value="1"/>
</dbReference>
<gene>
    <name evidence="2" type="ORF">Goari_002553</name>
</gene>
<reference evidence="2 3" key="1">
    <citation type="journal article" date="2019" name="Genome Biol. Evol.">
        <title>Insights into the evolution of the New World diploid cottons (Gossypium, subgenus Houzingenia) based on genome sequencing.</title>
        <authorList>
            <person name="Grover C.E."/>
            <person name="Arick M.A. 2nd"/>
            <person name="Thrash A."/>
            <person name="Conover J.L."/>
            <person name="Sanders W.S."/>
            <person name="Peterson D.G."/>
            <person name="Frelichowski J.E."/>
            <person name="Scheffler J.A."/>
            <person name="Scheffler B.E."/>
            <person name="Wendel J.F."/>
        </authorList>
    </citation>
    <scope>NUCLEOTIDE SEQUENCE [LARGE SCALE GENOMIC DNA]</scope>
    <source>
        <strain evidence="2">185</strain>
        <tissue evidence="2">Leaf</tissue>
    </source>
</reference>
<proteinExistence type="predicted"/>
<dbReference type="CDD" id="cd06222">
    <property type="entry name" value="RNase_H_like"/>
    <property type="match status" value="1"/>
</dbReference>
<protein>
    <recommendedName>
        <fullName evidence="1">RNase H type-1 domain-containing protein</fullName>
    </recommendedName>
</protein>
<dbReference type="AlphaFoldDB" id="A0A7J8Y8T2"/>
<sequence length="95" mass="10967">RSFAKNVGTCSVVDAELWGVLEGPQQVWKIGGRKVFLETDSMVVTRLLKAQQIGNDDTALVRAIKRMLRLDWIAEETMFIEKKIRLLQLWLSHNR</sequence>